<organism evidence="1 2">
    <name type="scientific">Bodo saltans</name>
    <name type="common">Flagellated protozoan</name>
    <dbReference type="NCBI Taxonomy" id="75058"/>
    <lineage>
        <taxon>Eukaryota</taxon>
        <taxon>Discoba</taxon>
        <taxon>Euglenozoa</taxon>
        <taxon>Kinetoplastea</taxon>
        <taxon>Metakinetoplastina</taxon>
        <taxon>Eubodonida</taxon>
        <taxon>Bodonidae</taxon>
        <taxon>Bodo</taxon>
    </lineage>
</organism>
<evidence type="ECO:0000313" key="1">
    <source>
        <dbReference type="EMBL" id="CUG86376.1"/>
    </source>
</evidence>
<protein>
    <submittedName>
        <fullName evidence="1">Uncharacterized protein</fullName>
    </submittedName>
</protein>
<evidence type="ECO:0000313" key="2">
    <source>
        <dbReference type="Proteomes" id="UP000051952"/>
    </source>
</evidence>
<reference evidence="2" key="1">
    <citation type="submission" date="2015-09" db="EMBL/GenBank/DDBJ databases">
        <authorList>
            <consortium name="Pathogen Informatics"/>
        </authorList>
    </citation>
    <scope>NUCLEOTIDE SEQUENCE [LARGE SCALE GENOMIC DNA]</scope>
    <source>
        <strain evidence="2">Lake Konstanz</strain>
    </source>
</reference>
<gene>
    <name evidence="1" type="ORF">BSAL_92820</name>
</gene>
<sequence>MFSVHLSEFLVMSFEQYVFCRCATLILRKQHFYKDKRPTWLTTITTAMNSIRRLASPHSTVTSYFVGLADARVCRRAILLNSSQTQKNCVN</sequence>
<dbReference type="Proteomes" id="UP000051952">
    <property type="component" value="Unassembled WGS sequence"/>
</dbReference>
<keyword evidence="2" id="KW-1185">Reference proteome</keyword>
<accession>A0A0S4J8F8</accession>
<dbReference type="AlphaFoldDB" id="A0A0S4J8F8"/>
<name>A0A0S4J8F8_BODSA</name>
<dbReference type="VEuPathDB" id="TriTrypDB:BSAL_92820"/>
<dbReference type="EMBL" id="CYKH01001286">
    <property type="protein sequence ID" value="CUG86376.1"/>
    <property type="molecule type" value="Genomic_DNA"/>
</dbReference>
<proteinExistence type="predicted"/>